<keyword evidence="5" id="KW-0805">Transcription regulation</keyword>
<dbReference type="SMART" id="SM00399">
    <property type="entry name" value="ZnF_C4"/>
    <property type="match status" value="1"/>
</dbReference>
<dbReference type="AlphaFoldDB" id="A0A914S2P8"/>
<keyword evidence="6" id="KW-0238">DNA-binding</keyword>
<keyword evidence="8" id="KW-0675">Receptor</keyword>
<evidence type="ECO:0000259" key="10">
    <source>
        <dbReference type="PROSITE" id="PS51030"/>
    </source>
</evidence>
<dbReference type="Gene3D" id="3.30.50.10">
    <property type="entry name" value="Erythroid Transcription Factor GATA-1, subunit A"/>
    <property type="match status" value="1"/>
</dbReference>
<keyword evidence="11" id="KW-1185">Reference proteome</keyword>
<dbReference type="GO" id="GO:0003700">
    <property type="term" value="F:DNA-binding transcription factor activity"/>
    <property type="evidence" value="ECO:0007669"/>
    <property type="project" value="InterPro"/>
</dbReference>
<keyword evidence="3" id="KW-0863">Zinc-finger</keyword>
<dbReference type="SUPFAM" id="SSF57716">
    <property type="entry name" value="Glucocorticoid receptor-like (DNA-binding domain)"/>
    <property type="match status" value="1"/>
</dbReference>
<dbReference type="PANTHER" id="PTHR45805">
    <property type="entry name" value="NUCLEAR HORMONE RECEPTOR HR3-RELATED"/>
    <property type="match status" value="1"/>
</dbReference>
<evidence type="ECO:0000256" key="2">
    <source>
        <dbReference type="ARBA" id="ARBA00022723"/>
    </source>
</evidence>
<dbReference type="InterPro" id="IPR013088">
    <property type="entry name" value="Znf_NHR/GATA"/>
</dbReference>
<reference evidence="12" key="1">
    <citation type="submission" date="2022-11" db="UniProtKB">
        <authorList>
            <consortium name="WormBaseParasite"/>
        </authorList>
    </citation>
    <scope>IDENTIFICATION</scope>
</reference>
<keyword evidence="7" id="KW-0804">Transcription</keyword>
<dbReference type="GO" id="GO:0008270">
    <property type="term" value="F:zinc ion binding"/>
    <property type="evidence" value="ECO:0007669"/>
    <property type="project" value="UniProtKB-KW"/>
</dbReference>
<dbReference type="PROSITE" id="PS51030">
    <property type="entry name" value="NUCLEAR_REC_DBD_2"/>
    <property type="match status" value="1"/>
</dbReference>
<dbReference type="WBParaSite" id="PEQ_0001305501-mRNA-1">
    <property type="protein sequence ID" value="PEQ_0001305501-mRNA-1"/>
    <property type="gene ID" value="PEQ_0001305501"/>
</dbReference>
<evidence type="ECO:0000313" key="12">
    <source>
        <dbReference type="WBParaSite" id="PEQ_0001305501-mRNA-1"/>
    </source>
</evidence>
<evidence type="ECO:0000313" key="11">
    <source>
        <dbReference type="Proteomes" id="UP000887564"/>
    </source>
</evidence>
<protein>
    <submittedName>
        <fullName evidence="12">Nuclear receptor domain-containing protein</fullName>
    </submittedName>
</protein>
<evidence type="ECO:0000256" key="1">
    <source>
        <dbReference type="ARBA" id="ARBA00004123"/>
    </source>
</evidence>
<accession>A0A914S2P8</accession>
<dbReference type="Proteomes" id="UP000887564">
    <property type="component" value="Unplaced"/>
</dbReference>
<name>A0A914S2P8_PAREQ</name>
<dbReference type="PANTHER" id="PTHR45805:SF10">
    <property type="entry name" value="ECDYSONE-INDUCED PROTEIN 78C"/>
    <property type="match status" value="1"/>
</dbReference>
<dbReference type="GO" id="GO:0005634">
    <property type="term" value="C:nucleus"/>
    <property type="evidence" value="ECO:0007669"/>
    <property type="project" value="UniProtKB-SubCell"/>
</dbReference>
<evidence type="ECO:0000256" key="3">
    <source>
        <dbReference type="ARBA" id="ARBA00022771"/>
    </source>
</evidence>
<dbReference type="GO" id="GO:0043565">
    <property type="term" value="F:sequence-specific DNA binding"/>
    <property type="evidence" value="ECO:0007669"/>
    <property type="project" value="InterPro"/>
</dbReference>
<comment type="subcellular location">
    <subcellularLocation>
        <location evidence="1">Nucleus</location>
    </subcellularLocation>
</comment>
<dbReference type="InterPro" id="IPR001628">
    <property type="entry name" value="Znf_hrmn_rcpt"/>
</dbReference>
<evidence type="ECO:0000256" key="7">
    <source>
        <dbReference type="ARBA" id="ARBA00023163"/>
    </source>
</evidence>
<dbReference type="Pfam" id="PF00105">
    <property type="entry name" value="zf-C4"/>
    <property type="match status" value="1"/>
</dbReference>
<keyword evidence="9" id="KW-0539">Nucleus</keyword>
<evidence type="ECO:0000256" key="9">
    <source>
        <dbReference type="ARBA" id="ARBA00023242"/>
    </source>
</evidence>
<keyword evidence="2" id="KW-0479">Metal-binding</keyword>
<proteinExistence type="predicted"/>
<feature type="domain" description="Nuclear receptor" evidence="10">
    <location>
        <begin position="1"/>
        <end position="38"/>
    </location>
</feature>
<evidence type="ECO:0000256" key="5">
    <source>
        <dbReference type="ARBA" id="ARBA00023015"/>
    </source>
</evidence>
<keyword evidence="4" id="KW-0862">Zinc</keyword>
<evidence type="ECO:0000256" key="8">
    <source>
        <dbReference type="ARBA" id="ARBA00023170"/>
    </source>
</evidence>
<evidence type="ECO:0000256" key="4">
    <source>
        <dbReference type="ARBA" id="ARBA00022833"/>
    </source>
</evidence>
<sequence length="38" mass="4705">MEYRCLRDGRCHVYRLNRNRCQYCRFKKCLAVGMSRDC</sequence>
<evidence type="ECO:0000256" key="6">
    <source>
        <dbReference type="ARBA" id="ARBA00023125"/>
    </source>
</evidence>
<organism evidence="11 12">
    <name type="scientific">Parascaris equorum</name>
    <name type="common">Equine roundworm</name>
    <dbReference type="NCBI Taxonomy" id="6256"/>
    <lineage>
        <taxon>Eukaryota</taxon>
        <taxon>Metazoa</taxon>
        <taxon>Ecdysozoa</taxon>
        <taxon>Nematoda</taxon>
        <taxon>Chromadorea</taxon>
        <taxon>Rhabditida</taxon>
        <taxon>Spirurina</taxon>
        <taxon>Ascaridomorpha</taxon>
        <taxon>Ascaridoidea</taxon>
        <taxon>Ascarididae</taxon>
        <taxon>Parascaris</taxon>
    </lineage>
</organism>